<gene>
    <name evidence="1" type="ORF">AKO1_004474</name>
</gene>
<evidence type="ECO:0000313" key="1">
    <source>
        <dbReference type="EMBL" id="KAL0476542.1"/>
    </source>
</evidence>
<proteinExistence type="predicted"/>
<dbReference type="AlphaFoldDB" id="A0AAW2YKG8"/>
<protein>
    <submittedName>
        <fullName evidence="1">Parn</fullName>
    </submittedName>
</protein>
<keyword evidence="2" id="KW-1185">Reference proteome</keyword>
<name>A0AAW2YKG8_9EUKA</name>
<accession>A0AAW2YKG8</accession>
<evidence type="ECO:0000313" key="2">
    <source>
        <dbReference type="Proteomes" id="UP001431209"/>
    </source>
</evidence>
<dbReference type="Proteomes" id="UP001431209">
    <property type="component" value="Unassembled WGS sequence"/>
</dbReference>
<reference evidence="1 2" key="1">
    <citation type="submission" date="2024-03" db="EMBL/GenBank/DDBJ databases">
        <title>The Acrasis kona genome and developmental transcriptomes reveal deep origins of eukaryotic multicellular pathways.</title>
        <authorList>
            <person name="Sheikh S."/>
            <person name="Fu C.-J."/>
            <person name="Brown M.W."/>
            <person name="Baldauf S.L."/>
        </authorList>
    </citation>
    <scope>NUCLEOTIDE SEQUENCE [LARGE SCALE GENOMIC DNA]</scope>
    <source>
        <strain evidence="1 2">ATCC MYA-3509</strain>
    </source>
</reference>
<comment type="caution">
    <text evidence="1">The sequence shown here is derived from an EMBL/GenBank/DDBJ whole genome shotgun (WGS) entry which is preliminary data.</text>
</comment>
<sequence>MDMYFHMVSQHSTLTANKKLSLGLWYLVRDKSYQMYKINYSNNQFYPHLFKSASHKRLQSTFNLHFPTTLTIIQSAGSTF</sequence>
<organism evidence="1 2">
    <name type="scientific">Acrasis kona</name>
    <dbReference type="NCBI Taxonomy" id="1008807"/>
    <lineage>
        <taxon>Eukaryota</taxon>
        <taxon>Discoba</taxon>
        <taxon>Heterolobosea</taxon>
        <taxon>Tetramitia</taxon>
        <taxon>Eutetramitia</taxon>
        <taxon>Acrasidae</taxon>
        <taxon>Acrasis</taxon>
    </lineage>
</organism>
<dbReference type="EMBL" id="JAOPGA020000056">
    <property type="protein sequence ID" value="KAL0476542.1"/>
    <property type="molecule type" value="Genomic_DNA"/>
</dbReference>